<dbReference type="AlphaFoldDB" id="A0A6G1GT93"/>
<evidence type="ECO:0000256" key="1">
    <source>
        <dbReference type="ARBA" id="ARBA00005564"/>
    </source>
</evidence>
<dbReference type="EMBL" id="ML977171">
    <property type="protein sequence ID" value="KAF1983968.1"/>
    <property type="molecule type" value="Genomic_DNA"/>
</dbReference>
<dbReference type="InterPro" id="IPR050282">
    <property type="entry name" value="Cycloisomerase_2"/>
</dbReference>
<evidence type="ECO:0000313" key="3">
    <source>
        <dbReference type="Proteomes" id="UP000800041"/>
    </source>
</evidence>
<keyword evidence="3" id="KW-1185">Reference proteome</keyword>
<dbReference type="Proteomes" id="UP000800041">
    <property type="component" value="Unassembled WGS sequence"/>
</dbReference>
<dbReference type="InterPro" id="IPR015943">
    <property type="entry name" value="WD40/YVTN_repeat-like_dom_sf"/>
</dbReference>
<dbReference type="PANTHER" id="PTHR30344:SF4">
    <property type="entry name" value="CYCLASE, PUTATIVE (AFU_ORTHOLOGUE AFUA_6G11580)-RELATED"/>
    <property type="match status" value="1"/>
</dbReference>
<gene>
    <name evidence="2" type="ORF">K402DRAFT_337407</name>
</gene>
<accession>A0A6G1GT93</accession>
<dbReference type="OrthoDB" id="1715191at2759"/>
<dbReference type="PANTHER" id="PTHR30344">
    <property type="entry name" value="6-PHOSPHOGLUCONOLACTONASE-RELATED"/>
    <property type="match status" value="1"/>
</dbReference>
<organism evidence="2 3">
    <name type="scientific">Aulographum hederae CBS 113979</name>
    <dbReference type="NCBI Taxonomy" id="1176131"/>
    <lineage>
        <taxon>Eukaryota</taxon>
        <taxon>Fungi</taxon>
        <taxon>Dikarya</taxon>
        <taxon>Ascomycota</taxon>
        <taxon>Pezizomycotina</taxon>
        <taxon>Dothideomycetes</taxon>
        <taxon>Pleosporomycetidae</taxon>
        <taxon>Aulographales</taxon>
        <taxon>Aulographaceae</taxon>
    </lineage>
</organism>
<dbReference type="GO" id="GO:0017057">
    <property type="term" value="F:6-phosphogluconolactonase activity"/>
    <property type="evidence" value="ECO:0007669"/>
    <property type="project" value="TreeGrafter"/>
</dbReference>
<dbReference type="InterPro" id="IPR019405">
    <property type="entry name" value="Lactonase_7-beta_prop"/>
</dbReference>
<name>A0A6G1GT93_9PEZI</name>
<dbReference type="SUPFAM" id="SSF75011">
    <property type="entry name" value="3-carboxy-cis,cis-mucoante lactonizing enzyme"/>
    <property type="match status" value="1"/>
</dbReference>
<dbReference type="Pfam" id="PF10282">
    <property type="entry name" value="Lactonase"/>
    <property type="match status" value="1"/>
</dbReference>
<sequence>MIHHLMVGTWTPPGAIFTFAFDDETFVLSLVKRTEIPWNEPISWMTFDHKRKNIYGAGLKKWSSYAVNGPVDIVHTGSHPMSHDPKAASPDTKTRAIFVLAARKPPFNVYGNPFYDNAGFGNVFSVDKSGGLERNVQNYEYGPTSAIHGMVFDPEEEYIYSADMWGNKIWTHKKDPITGHLSTVGAVEAPDIGDHPRWVEIHPSGKYLYALMEAGNNLAVYVIDQDTHLPVFTHVTYPLIPPTIENDKKMYRADVVFLSSSAKTLFATSRANSFHLTGYISAFRLNDVGAIEQQLCLSPTPTSGGHSNAVSPCPWSDEWFALTDDQDGGIEMYRWDGKWMARVARCEVKEPGFGMNAIWYN</sequence>
<reference evidence="2" key="1">
    <citation type="journal article" date="2020" name="Stud. Mycol.">
        <title>101 Dothideomycetes genomes: a test case for predicting lifestyles and emergence of pathogens.</title>
        <authorList>
            <person name="Haridas S."/>
            <person name="Albert R."/>
            <person name="Binder M."/>
            <person name="Bloem J."/>
            <person name="Labutti K."/>
            <person name="Salamov A."/>
            <person name="Andreopoulos B."/>
            <person name="Baker S."/>
            <person name="Barry K."/>
            <person name="Bills G."/>
            <person name="Bluhm B."/>
            <person name="Cannon C."/>
            <person name="Castanera R."/>
            <person name="Culley D."/>
            <person name="Daum C."/>
            <person name="Ezra D."/>
            <person name="Gonzalez J."/>
            <person name="Henrissat B."/>
            <person name="Kuo A."/>
            <person name="Liang C."/>
            <person name="Lipzen A."/>
            <person name="Lutzoni F."/>
            <person name="Magnuson J."/>
            <person name="Mondo S."/>
            <person name="Nolan M."/>
            <person name="Ohm R."/>
            <person name="Pangilinan J."/>
            <person name="Park H.-J."/>
            <person name="Ramirez L."/>
            <person name="Alfaro M."/>
            <person name="Sun H."/>
            <person name="Tritt A."/>
            <person name="Yoshinaga Y."/>
            <person name="Zwiers L.-H."/>
            <person name="Turgeon B."/>
            <person name="Goodwin S."/>
            <person name="Spatafora J."/>
            <person name="Crous P."/>
            <person name="Grigoriev I."/>
        </authorList>
    </citation>
    <scope>NUCLEOTIDE SEQUENCE</scope>
    <source>
        <strain evidence="2">CBS 113979</strain>
    </source>
</reference>
<comment type="similarity">
    <text evidence="1">Belongs to the cycloisomerase 2 family.</text>
</comment>
<dbReference type="Gene3D" id="2.130.10.10">
    <property type="entry name" value="YVTN repeat-like/Quinoprotein amine dehydrogenase"/>
    <property type="match status" value="1"/>
</dbReference>
<proteinExistence type="inferred from homology"/>
<protein>
    <submittedName>
        <fullName evidence="2">3-carboxy-cis,cis-mucoante lactonizing enzyme</fullName>
    </submittedName>
</protein>
<evidence type="ECO:0000313" key="2">
    <source>
        <dbReference type="EMBL" id="KAF1983968.1"/>
    </source>
</evidence>
<dbReference type="FunFam" id="2.130.10.10:FF:000244">
    <property type="entry name" value="Carboxy-cis,cis-muconate cyclase"/>
    <property type="match status" value="1"/>
</dbReference>